<name>A0A6M4WS02_9ACTN</name>
<dbReference type="InterPro" id="IPR029058">
    <property type="entry name" value="AB_hydrolase_fold"/>
</dbReference>
<sequence>MTPWLPKVAQDDTLVVMTASDMKYFASADGDLAYREAGAGELVVLLHSGFVDHRVFDAVIPALASTHRVIAADVRGHGASANATRPFRWVDDVATLLHHLDAGPAVLVGVSMGGLIVSDTLLERPELVRAAVVCGASTGEFQDTDPWHRAIQAETARALAAGDIEGWLKAFLSYVPGPHRSLDDVDPDILRRLREMALNTLSKHTPGEKDWHVPVTDTWSRLPRIDVPVLTVNGALDTPDAIAAAQRLADSVRDGRSVLIEGTAHYSNMEKPEEFTAAVADFLRTL</sequence>
<evidence type="ECO:0000256" key="1">
    <source>
        <dbReference type="ARBA" id="ARBA00022801"/>
    </source>
</evidence>
<keyword evidence="4" id="KW-1185">Reference proteome</keyword>
<feature type="domain" description="AB hydrolase-1" evidence="2">
    <location>
        <begin position="42"/>
        <end position="272"/>
    </location>
</feature>
<dbReference type="InterPro" id="IPR000073">
    <property type="entry name" value="AB_hydrolase_1"/>
</dbReference>
<dbReference type="Proteomes" id="UP000502665">
    <property type="component" value="Chromosome"/>
</dbReference>
<dbReference type="InterPro" id="IPR050266">
    <property type="entry name" value="AB_hydrolase_sf"/>
</dbReference>
<dbReference type="PANTHER" id="PTHR43798">
    <property type="entry name" value="MONOACYLGLYCEROL LIPASE"/>
    <property type="match status" value="1"/>
</dbReference>
<dbReference type="PANTHER" id="PTHR43798:SF31">
    <property type="entry name" value="AB HYDROLASE SUPERFAMILY PROTEIN YCLE"/>
    <property type="match status" value="1"/>
</dbReference>
<dbReference type="SUPFAM" id="SSF53474">
    <property type="entry name" value="alpha/beta-Hydrolases"/>
    <property type="match status" value="1"/>
</dbReference>
<evidence type="ECO:0000259" key="2">
    <source>
        <dbReference type="Pfam" id="PF00561"/>
    </source>
</evidence>
<dbReference type="EMBL" id="CP049838">
    <property type="protein sequence ID" value="QJT02878.1"/>
    <property type="molecule type" value="Genomic_DNA"/>
</dbReference>
<dbReference type="AlphaFoldDB" id="A0A6M4WS02"/>
<evidence type="ECO:0000313" key="3">
    <source>
        <dbReference type="EMBL" id="QJT02878.1"/>
    </source>
</evidence>
<dbReference type="GO" id="GO:0016787">
    <property type="term" value="F:hydrolase activity"/>
    <property type="evidence" value="ECO:0007669"/>
    <property type="project" value="UniProtKB-KW"/>
</dbReference>
<dbReference type="PRINTS" id="PR00412">
    <property type="entry name" value="EPOXHYDRLASE"/>
</dbReference>
<gene>
    <name evidence="3" type="ORF">G9272_23430</name>
</gene>
<organism evidence="3 4">
    <name type="scientific">Streptomyces asoensis</name>
    <dbReference type="NCBI Taxonomy" id="249586"/>
    <lineage>
        <taxon>Bacteria</taxon>
        <taxon>Bacillati</taxon>
        <taxon>Actinomycetota</taxon>
        <taxon>Actinomycetes</taxon>
        <taxon>Kitasatosporales</taxon>
        <taxon>Streptomycetaceae</taxon>
        <taxon>Streptomyces</taxon>
    </lineage>
</organism>
<evidence type="ECO:0000313" key="4">
    <source>
        <dbReference type="Proteomes" id="UP000502665"/>
    </source>
</evidence>
<dbReference type="InterPro" id="IPR000639">
    <property type="entry name" value="Epox_hydrolase-like"/>
</dbReference>
<keyword evidence="1 3" id="KW-0378">Hydrolase</keyword>
<reference evidence="3" key="1">
    <citation type="submission" date="2020-03" db="EMBL/GenBank/DDBJ databases">
        <title>Molecular networking-based the target discovery of potent antiproliferative macrolactams: 5/6/7/16 polycyclic ansamycins and glycosylated trienomycin from Streptomyces cacaoi subsp. asoensis.</title>
        <authorList>
            <person name="Liu L.-L."/>
        </authorList>
    </citation>
    <scope>NUCLEOTIDE SEQUENCE [LARGE SCALE GENOMIC DNA]</scope>
    <source>
        <strain evidence="3">H2S5</strain>
    </source>
</reference>
<dbReference type="Pfam" id="PF00561">
    <property type="entry name" value="Abhydrolase_1"/>
    <property type="match status" value="1"/>
</dbReference>
<dbReference type="Gene3D" id="3.40.50.1820">
    <property type="entry name" value="alpha/beta hydrolase"/>
    <property type="match status" value="1"/>
</dbReference>
<protein>
    <submittedName>
        <fullName evidence="3">Alpha/beta hydrolase</fullName>
    </submittedName>
</protein>
<proteinExistence type="predicted"/>
<accession>A0A6M4WS02</accession>
<dbReference type="GO" id="GO:0016020">
    <property type="term" value="C:membrane"/>
    <property type="evidence" value="ECO:0007669"/>
    <property type="project" value="TreeGrafter"/>
</dbReference>